<dbReference type="EMBL" id="JAHOEL010000004">
    <property type="protein sequence ID" value="MBV3391903.1"/>
    <property type="molecule type" value="Genomic_DNA"/>
</dbReference>
<reference evidence="1 4" key="1">
    <citation type="submission" date="2021-06" db="EMBL/GenBank/DDBJ databases">
        <title>Collection of gut derived symbiotic bacterial strains cultured from healthy donors.</title>
        <authorList>
            <person name="Lin H."/>
            <person name="Littmann E."/>
            <person name="Pamer E.G."/>
        </authorList>
    </citation>
    <scope>NUCLEOTIDE SEQUENCE</scope>
    <source>
        <strain evidence="2 4">MSK.21.70</strain>
        <strain evidence="1">MSK.21.82</strain>
    </source>
</reference>
<dbReference type="EMBL" id="JAHOEF010000004">
    <property type="protein sequence ID" value="MBV3381879.1"/>
    <property type="molecule type" value="Genomic_DNA"/>
</dbReference>
<dbReference type="Proteomes" id="UP001197492">
    <property type="component" value="Unassembled WGS sequence"/>
</dbReference>
<evidence type="ECO:0000313" key="1">
    <source>
        <dbReference type="EMBL" id="MBV3381879.1"/>
    </source>
</evidence>
<organism evidence="1 3">
    <name type="scientific">Catenibacterium mitsuokai</name>
    <dbReference type="NCBI Taxonomy" id="100886"/>
    <lineage>
        <taxon>Bacteria</taxon>
        <taxon>Bacillati</taxon>
        <taxon>Bacillota</taxon>
        <taxon>Erysipelotrichia</taxon>
        <taxon>Erysipelotrichales</taxon>
        <taxon>Coprobacillaceae</taxon>
        <taxon>Catenibacterium</taxon>
    </lineage>
</organism>
<protein>
    <submittedName>
        <fullName evidence="1">Type II toxin-antitoxin system RelE/ParE family toxin</fullName>
    </submittedName>
</protein>
<dbReference type="RefSeq" id="WP_217746960.1">
    <property type="nucleotide sequence ID" value="NZ_JAHOEB010000004.1"/>
</dbReference>
<dbReference type="AlphaFoldDB" id="A0AAW4MVQ0"/>
<name>A0AAW4MVQ0_9FIRM</name>
<evidence type="ECO:0000313" key="3">
    <source>
        <dbReference type="Proteomes" id="UP001196408"/>
    </source>
</evidence>
<gene>
    <name evidence="1" type="ORF">KSV97_01265</name>
    <name evidence="2" type="ORF">KSW06_01275</name>
</gene>
<proteinExistence type="predicted"/>
<dbReference type="Proteomes" id="UP001196408">
    <property type="component" value="Unassembled WGS sequence"/>
</dbReference>
<dbReference type="Pfam" id="PF05016">
    <property type="entry name" value="ParE_toxin"/>
    <property type="match status" value="1"/>
</dbReference>
<dbReference type="GeneID" id="301323406"/>
<sequence>MKFNVELTEQADKDLRSIYLYISVDLNSPENAIKQIKRLWDAILSLDELPQRYRRYEDEPWHSRGIRVLPVDNFVILYIPFVKEKIVRIATVMYSNRNIDEHLSKIGN</sequence>
<keyword evidence="4" id="KW-1185">Reference proteome</keyword>
<evidence type="ECO:0000313" key="4">
    <source>
        <dbReference type="Proteomes" id="UP001197492"/>
    </source>
</evidence>
<comment type="caution">
    <text evidence="1">The sequence shown here is derived from an EMBL/GenBank/DDBJ whole genome shotgun (WGS) entry which is preliminary data.</text>
</comment>
<dbReference type="InterPro" id="IPR007712">
    <property type="entry name" value="RelE/ParE_toxin"/>
</dbReference>
<evidence type="ECO:0000313" key="2">
    <source>
        <dbReference type="EMBL" id="MBV3391903.1"/>
    </source>
</evidence>
<accession>A0AAW4MVQ0</accession>